<proteinExistence type="predicted"/>
<evidence type="ECO:0000313" key="1">
    <source>
        <dbReference type="EMBL" id="VTZ59865.1"/>
    </source>
</evidence>
<reference evidence="1" key="1">
    <citation type="submission" date="2019-06" db="EMBL/GenBank/DDBJ databases">
        <authorList>
            <person name="Le Quere A."/>
            <person name="Colella S."/>
        </authorList>
    </citation>
    <scope>NUCLEOTIDE SEQUENCE</scope>
    <source>
        <strain evidence="1">EmedicaeMD41</strain>
    </source>
</reference>
<sequence>MSVQSDRLERDILILFKRACRQSRLDIAEHLLRALEAADEMRVSGTVEGIRDPLPEAYLFVAPDR</sequence>
<name>A0A508WQS0_9HYPH</name>
<dbReference type="RefSeq" id="WP_180161544.1">
    <property type="nucleotide sequence ID" value="NZ_CABFNB010000033.1"/>
</dbReference>
<organism evidence="1">
    <name type="scientific">Sinorhizobium medicae</name>
    <dbReference type="NCBI Taxonomy" id="110321"/>
    <lineage>
        <taxon>Bacteria</taxon>
        <taxon>Pseudomonadati</taxon>
        <taxon>Pseudomonadota</taxon>
        <taxon>Alphaproteobacteria</taxon>
        <taxon>Hyphomicrobiales</taxon>
        <taxon>Rhizobiaceae</taxon>
        <taxon>Sinorhizobium/Ensifer group</taxon>
        <taxon>Sinorhizobium</taxon>
    </lineage>
</organism>
<dbReference type="AlphaFoldDB" id="A0A508WQS0"/>
<dbReference type="EMBL" id="CABFNB010000033">
    <property type="protein sequence ID" value="VTZ59865.1"/>
    <property type="molecule type" value="Genomic_DNA"/>
</dbReference>
<gene>
    <name evidence="1" type="ORF">EMEDMD4_1280052</name>
</gene>
<protein>
    <submittedName>
        <fullName evidence="1">Uncharacterized protein</fullName>
    </submittedName>
</protein>
<accession>A0A508WQS0</accession>
<dbReference type="Proteomes" id="UP000507954">
    <property type="component" value="Unassembled WGS sequence"/>
</dbReference>